<keyword evidence="2" id="KW-1133">Transmembrane helix</keyword>
<proteinExistence type="predicted"/>
<evidence type="ECO:0000313" key="3">
    <source>
        <dbReference type="EMBL" id="SEK26346.1"/>
    </source>
</evidence>
<name>A0A1H7FJS3_9NOCA</name>
<feature type="region of interest" description="Disordered" evidence="1">
    <location>
        <begin position="1"/>
        <end position="87"/>
    </location>
</feature>
<keyword evidence="2" id="KW-0472">Membrane</keyword>
<dbReference type="Proteomes" id="UP000198677">
    <property type="component" value="Unassembled WGS sequence"/>
</dbReference>
<evidence type="ECO:0000313" key="4">
    <source>
        <dbReference type="Proteomes" id="UP000198677"/>
    </source>
</evidence>
<organism evidence="3 4">
    <name type="scientific">Rhodococcus maanshanensis</name>
    <dbReference type="NCBI Taxonomy" id="183556"/>
    <lineage>
        <taxon>Bacteria</taxon>
        <taxon>Bacillati</taxon>
        <taxon>Actinomycetota</taxon>
        <taxon>Actinomycetes</taxon>
        <taxon>Mycobacteriales</taxon>
        <taxon>Nocardiaceae</taxon>
        <taxon>Rhodococcus</taxon>
    </lineage>
</organism>
<feature type="compositionally biased region" description="Basic and acidic residues" evidence="1">
    <location>
        <begin position="56"/>
        <end position="83"/>
    </location>
</feature>
<reference evidence="4" key="1">
    <citation type="submission" date="2016-10" db="EMBL/GenBank/DDBJ databases">
        <authorList>
            <person name="Varghese N."/>
            <person name="Submissions S."/>
        </authorList>
    </citation>
    <scope>NUCLEOTIDE SEQUENCE [LARGE SCALE GENOMIC DNA]</scope>
    <source>
        <strain evidence="4">DSM 44675</strain>
    </source>
</reference>
<dbReference type="AlphaFoldDB" id="A0A1H7FJS3"/>
<evidence type="ECO:0000256" key="1">
    <source>
        <dbReference type="SAM" id="MobiDB-lite"/>
    </source>
</evidence>
<evidence type="ECO:0000256" key="2">
    <source>
        <dbReference type="SAM" id="Phobius"/>
    </source>
</evidence>
<protein>
    <submittedName>
        <fullName evidence="3">Uncharacterized protein</fullName>
    </submittedName>
</protein>
<feature type="transmembrane region" description="Helical" evidence="2">
    <location>
        <begin position="91"/>
        <end position="111"/>
    </location>
</feature>
<feature type="compositionally biased region" description="Gly residues" evidence="1">
    <location>
        <begin position="15"/>
        <end position="25"/>
    </location>
</feature>
<gene>
    <name evidence="3" type="ORF">SAMN05444583_101208</name>
</gene>
<sequence>MGPDQGEPDDRSGAGDAGGADGAGAGDKAAQAPSGGRIRRQEPGTTVPRPPTVGEARARDKARKERAEQERLEAEAEAKAEERRRKRRKGLIGGAAVVGVVGLVALGYTALSSDEVQATCIDPNTKVEVDESYCTTGSPGSGAMAGMFIYAGSPYRYYYGGSSGGVGTTVTGGTVVTPKGSTTVLTKSGTTVQRGGFGSKSTGSGGS</sequence>
<feature type="compositionally biased region" description="Low complexity" evidence="1">
    <location>
        <begin position="43"/>
        <end position="55"/>
    </location>
</feature>
<keyword evidence="2" id="KW-0812">Transmembrane</keyword>
<accession>A0A1H7FJS3</accession>
<keyword evidence="4" id="KW-1185">Reference proteome</keyword>
<dbReference type="EMBL" id="FOAW01000001">
    <property type="protein sequence ID" value="SEK26346.1"/>
    <property type="molecule type" value="Genomic_DNA"/>
</dbReference>